<organism evidence="2 3">
    <name type="scientific">Virgibacillus necropolis</name>
    <dbReference type="NCBI Taxonomy" id="163877"/>
    <lineage>
        <taxon>Bacteria</taxon>
        <taxon>Bacillati</taxon>
        <taxon>Bacillota</taxon>
        <taxon>Bacilli</taxon>
        <taxon>Bacillales</taxon>
        <taxon>Bacillaceae</taxon>
        <taxon>Virgibacillus</taxon>
    </lineage>
</organism>
<keyword evidence="1" id="KW-0472">Membrane</keyword>
<evidence type="ECO:0000313" key="2">
    <source>
        <dbReference type="EMBL" id="ASN05263.1"/>
    </source>
</evidence>
<gene>
    <name evidence="2" type="ORF">CFK40_09660</name>
</gene>
<accession>A0A221MC91</accession>
<dbReference type="Proteomes" id="UP000204391">
    <property type="component" value="Chromosome"/>
</dbReference>
<evidence type="ECO:0000313" key="3">
    <source>
        <dbReference type="Proteomes" id="UP000204391"/>
    </source>
</evidence>
<dbReference type="EMBL" id="CP022437">
    <property type="protein sequence ID" value="ASN05263.1"/>
    <property type="molecule type" value="Genomic_DNA"/>
</dbReference>
<keyword evidence="3" id="KW-1185">Reference proteome</keyword>
<dbReference type="RefSeq" id="WP_089532113.1">
    <property type="nucleotide sequence ID" value="NZ_CP022437.1"/>
</dbReference>
<keyword evidence="1" id="KW-0812">Transmembrane</keyword>
<proteinExistence type="predicted"/>
<keyword evidence="1" id="KW-1133">Transmembrane helix</keyword>
<name>A0A221MC91_9BACI</name>
<protein>
    <submittedName>
        <fullName evidence="2">Uncharacterized protein</fullName>
    </submittedName>
</protein>
<reference evidence="2 3" key="1">
    <citation type="journal article" date="2003" name="Int. J. Syst. Evol. Microbiol.">
        <title>Virgibacillus carmonensis sp. nov., Virgibacillus necropolis sp. nov. and Virgibacillus picturae sp. nov., three novel species isolated from deteriorated mural paintings, transfer of the species of the genus salibacillus to Virgibacillus, as Virgibacillus marismortui comb. nov. and Virgibacillus salexigens comb. nov., and emended description of the genus Virgibacillus.</title>
        <authorList>
            <person name="Heyrman J."/>
            <person name="Logan N.A."/>
            <person name="Busse H.J."/>
            <person name="Balcaen A."/>
            <person name="Lebbe L."/>
            <person name="Rodriguez-Diaz M."/>
            <person name="Swings J."/>
            <person name="De Vos P."/>
        </authorList>
    </citation>
    <scope>NUCLEOTIDE SEQUENCE [LARGE SCALE GENOMIC DNA]</scope>
    <source>
        <strain evidence="2 3">LMG 19488</strain>
    </source>
</reference>
<feature type="transmembrane region" description="Helical" evidence="1">
    <location>
        <begin position="34"/>
        <end position="55"/>
    </location>
</feature>
<evidence type="ECO:0000256" key="1">
    <source>
        <dbReference type="SAM" id="Phobius"/>
    </source>
</evidence>
<feature type="transmembrane region" description="Helical" evidence="1">
    <location>
        <begin position="12"/>
        <end position="28"/>
    </location>
</feature>
<sequence length="59" mass="6508">MRKHTKTSKVTYYIGIFLFAAGFAFGTTDVSVSYASLSIPLIVIGIIILISTNFFKSKE</sequence>
<dbReference type="KEGG" id="vne:CFK40_09660"/>
<dbReference type="AlphaFoldDB" id="A0A221MC91"/>